<dbReference type="GeneID" id="17255696"/>
<dbReference type="EnsemblProtists" id="EOD09514">
    <property type="protein sequence ID" value="EOD09514"/>
    <property type="gene ID" value="EMIHUDRAFT_59426"/>
</dbReference>
<evidence type="ECO:0000256" key="7">
    <source>
        <dbReference type="ARBA" id="ARBA00047761"/>
    </source>
</evidence>
<dbReference type="GO" id="GO:0004722">
    <property type="term" value="F:protein serine/threonine phosphatase activity"/>
    <property type="evidence" value="ECO:0007669"/>
    <property type="project" value="UniProtKB-EC"/>
</dbReference>
<sequence length="91" mass="10071">VLAQQPSVARVAAPVKIFGDIHGQLLDVLLLFATYGSPTHSGGDVQTTSYIFNGDFVDRGAHQLEVVVLLFSLKIMYPDQIFLLRGNHEFR</sequence>
<comment type="cofactor">
    <cofactor evidence="1">
        <name>Mn(2+)</name>
        <dbReference type="ChEBI" id="CHEBI:29035"/>
    </cofactor>
</comment>
<reference evidence="11" key="1">
    <citation type="journal article" date="2013" name="Nature">
        <title>Pan genome of the phytoplankton Emiliania underpins its global distribution.</title>
        <authorList>
            <person name="Read B.A."/>
            <person name="Kegel J."/>
            <person name="Klute M.J."/>
            <person name="Kuo A."/>
            <person name="Lefebvre S.C."/>
            <person name="Maumus F."/>
            <person name="Mayer C."/>
            <person name="Miller J."/>
            <person name="Monier A."/>
            <person name="Salamov A."/>
            <person name="Young J."/>
            <person name="Aguilar M."/>
            <person name="Claverie J.M."/>
            <person name="Frickenhaus S."/>
            <person name="Gonzalez K."/>
            <person name="Herman E.K."/>
            <person name="Lin Y.C."/>
            <person name="Napier J."/>
            <person name="Ogata H."/>
            <person name="Sarno A.F."/>
            <person name="Shmutz J."/>
            <person name="Schroeder D."/>
            <person name="de Vargas C."/>
            <person name="Verret F."/>
            <person name="von Dassow P."/>
            <person name="Valentin K."/>
            <person name="Van de Peer Y."/>
            <person name="Wheeler G."/>
            <person name="Dacks J.B."/>
            <person name="Delwiche C.F."/>
            <person name="Dyhrman S.T."/>
            <person name="Glockner G."/>
            <person name="John U."/>
            <person name="Richards T."/>
            <person name="Worden A.Z."/>
            <person name="Zhang X."/>
            <person name="Grigoriev I.V."/>
            <person name="Allen A.E."/>
            <person name="Bidle K."/>
            <person name="Borodovsky M."/>
            <person name="Bowler C."/>
            <person name="Brownlee C."/>
            <person name="Cock J.M."/>
            <person name="Elias M."/>
            <person name="Gladyshev V.N."/>
            <person name="Groth M."/>
            <person name="Guda C."/>
            <person name="Hadaegh A."/>
            <person name="Iglesias-Rodriguez M.D."/>
            <person name="Jenkins J."/>
            <person name="Jones B.M."/>
            <person name="Lawson T."/>
            <person name="Leese F."/>
            <person name="Lindquist E."/>
            <person name="Lobanov A."/>
            <person name="Lomsadze A."/>
            <person name="Malik S.B."/>
            <person name="Marsh M.E."/>
            <person name="Mackinder L."/>
            <person name="Mock T."/>
            <person name="Mueller-Roeber B."/>
            <person name="Pagarete A."/>
            <person name="Parker M."/>
            <person name="Probert I."/>
            <person name="Quesneville H."/>
            <person name="Raines C."/>
            <person name="Rensing S.A."/>
            <person name="Riano-Pachon D.M."/>
            <person name="Richier S."/>
            <person name="Rokitta S."/>
            <person name="Shiraiwa Y."/>
            <person name="Soanes D.M."/>
            <person name="van der Giezen M."/>
            <person name="Wahlund T.M."/>
            <person name="Williams B."/>
            <person name="Wilson W."/>
            <person name="Wolfe G."/>
            <person name="Wurch L.L."/>
        </authorList>
    </citation>
    <scope>NUCLEOTIDE SEQUENCE</scope>
</reference>
<dbReference type="Proteomes" id="UP000013827">
    <property type="component" value="Unassembled WGS sequence"/>
</dbReference>
<proteinExistence type="predicted"/>
<organism evidence="10 11">
    <name type="scientific">Emiliania huxleyi (strain CCMP1516)</name>
    <dbReference type="NCBI Taxonomy" id="280463"/>
    <lineage>
        <taxon>Eukaryota</taxon>
        <taxon>Haptista</taxon>
        <taxon>Haptophyta</taxon>
        <taxon>Prymnesiophyceae</taxon>
        <taxon>Isochrysidales</taxon>
        <taxon>Noelaerhabdaceae</taxon>
        <taxon>Emiliania</taxon>
    </lineage>
</organism>
<dbReference type="Gene3D" id="3.60.21.10">
    <property type="match status" value="1"/>
</dbReference>
<keyword evidence="4" id="KW-0378">Hydrolase</keyword>
<dbReference type="PROSITE" id="PS00125">
    <property type="entry name" value="SER_THR_PHOSPHATASE"/>
    <property type="match status" value="1"/>
</dbReference>
<evidence type="ECO:0000256" key="2">
    <source>
        <dbReference type="ARBA" id="ARBA00013081"/>
    </source>
</evidence>
<keyword evidence="11" id="KW-1185">Reference proteome</keyword>
<dbReference type="GO" id="GO:0005737">
    <property type="term" value="C:cytoplasm"/>
    <property type="evidence" value="ECO:0007669"/>
    <property type="project" value="TreeGrafter"/>
</dbReference>
<dbReference type="InterPro" id="IPR029052">
    <property type="entry name" value="Metallo-depent_PP-like"/>
</dbReference>
<dbReference type="GO" id="GO:0046872">
    <property type="term" value="F:metal ion binding"/>
    <property type="evidence" value="ECO:0007669"/>
    <property type="project" value="UniProtKB-KW"/>
</dbReference>
<evidence type="ECO:0000259" key="9">
    <source>
        <dbReference type="PROSITE" id="PS00125"/>
    </source>
</evidence>
<accession>A0A0D3IE29</accession>
<comment type="catalytic activity">
    <reaction evidence="8">
        <text>O-phospho-L-threonyl-[protein] + H2O = L-threonyl-[protein] + phosphate</text>
        <dbReference type="Rhea" id="RHEA:47004"/>
        <dbReference type="Rhea" id="RHEA-COMP:11060"/>
        <dbReference type="Rhea" id="RHEA-COMP:11605"/>
        <dbReference type="ChEBI" id="CHEBI:15377"/>
        <dbReference type="ChEBI" id="CHEBI:30013"/>
        <dbReference type="ChEBI" id="CHEBI:43474"/>
        <dbReference type="ChEBI" id="CHEBI:61977"/>
        <dbReference type="EC" id="3.1.3.16"/>
    </reaction>
</comment>
<evidence type="ECO:0000313" key="10">
    <source>
        <dbReference type="EnsemblProtists" id="EOD09514"/>
    </source>
</evidence>
<dbReference type="SUPFAM" id="SSF56300">
    <property type="entry name" value="Metallo-dependent phosphatases"/>
    <property type="match status" value="1"/>
</dbReference>
<dbReference type="InterPro" id="IPR006186">
    <property type="entry name" value="Ser/Thr-sp_prot-phosphatase"/>
</dbReference>
<dbReference type="PANTHER" id="PTHR11668">
    <property type="entry name" value="SERINE/THREONINE PROTEIN PHOSPHATASE"/>
    <property type="match status" value="1"/>
</dbReference>
<dbReference type="AlphaFoldDB" id="A0A0D3IE29"/>
<dbReference type="PANTHER" id="PTHR11668:SF300">
    <property type="entry name" value="SERINE_THREONINE-PROTEIN PHOSPHATASE"/>
    <property type="match status" value="1"/>
</dbReference>
<comment type="catalytic activity">
    <reaction evidence="7">
        <text>O-phospho-L-seryl-[protein] + H2O = L-seryl-[protein] + phosphate</text>
        <dbReference type="Rhea" id="RHEA:20629"/>
        <dbReference type="Rhea" id="RHEA-COMP:9863"/>
        <dbReference type="Rhea" id="RHEA-COMP:11604"/>
        <dbReference type="ChEBI" id="CHEBI:15377"/>
        <dbReference type="ChEBI" id="CHEBI:29999"/>
        <dbReference type="ChEBI" id="CHEBI:43474"/>
        <dbReference type="ChEBI" id="CHEBI:83421"/>
        <dbReference type="EC" id="3.1.3.16"/>
    </reaction>
</comment>
<evidence type="ECO:0000256" key="6">
    <source>
        <dbReference type="ARBA" id="ARBA00023211"/>
    </source>
</evidence>
<dbReference type="RefSeq" id="XP_005761943.1">
    <property type="nucleotide sequence ID" value="XM_005761886.1"/>
</dbReference>
<evidence type="ECO:0000256" key="3">
    <source>
        <dbReference type="ARBA" id="ARBA00022723"/>
    </source>
</evidence>
<dbReference type="Pfam" id="PF00149">
    <property type="entry name" value="Metallophos"/>
    <property type="match status" value="1"/>
</dbReference>
<reference evidence="10" key="2">
    <citation type="submission" date="2024-10" db="UniProtKB">
        <authorList>
            <consortium name="EnsemblProtists"/>
        </authorList>
    </citation>
    <scope>IDENTIFICATION</scope>
</reference>
<keyword evidence="6" id="KW-0464">Manganese</keyword>
<feature type="domain" description="Serine/threonine specific protein phosphatases" evidence="9">
    <location>
        <begin position="84"/>
        <end position="89"/>
    </location>
</feature>
<dbReference type="PaxDb" id="2903-EOD09514"/>
<dbReference type="eggNOG" id="KOG0374">
    <property type="taxonomic scope" value="Eukaryota"/>
</dbReference>
<dbReference type="STRING" id="2903.R1DLF3"/>
<dbReference type="KEGG" id="ehx:EMIHUDRAFT_59426"/>
<evidence type="ECO:0000256" key="5">
    <source>
        <dbReference type="ARBA" id="ARBA00022912"/>
    </source>
</evidence>
<name>A0A0D3IE29_EMIH1</name>
<keyword evidence="3" id="KW-0479">Metal-binding</keyword>
<dbReference type="PRINTS" id="PR00114">
    <property type="entry name" value="STPHPHTASE"/>
</dbReference>
<dbReference type="InterPro" id="IPR004843">
    <property type="entry name" value="Calcineurin-like_PHP"/>
</dbReference>
<evidence type="ECO:0000313" key="11">
    <source>
        <dbReference type="Proteomes" id="UP000013827"/>
    </source>
</evidence>
<evidence type="ECO:0000256" key="1">
    <source>
        <dbReference type="ARBA" id="ARBA00001936"/>
    </source>
</evidence>
<dbReference type="HOGENOM" id="CLU_004962_0_9_1"/>
<dbReference type="InterPro" id="IPR050341">
    <property type="entry name" value="PP1_catalytic_subunit"/>
</dbReference>
<protein>
    <recommendedName>
        <fullName evidence="2">protein-serine/threonine phosphatase</fullName>
        <ecNumber evidence="2">3.1.3.16</ecNumber>
    </recommendedName>
</protein>
<keyword evidence="5" id="KW-0904">Protein phosphatase</keyword>
<dbReference type="GO" id="GO:0005634">
    <property type="term" value="C:nucleus"/>
    <property type="evidence" value="ECO:0007669"/>
    <property type="project" value="TreeGrafter"/>
</dbReference>
<evidence type="ECO:0000256" key="8">
    <source>
        <dbReference type="ARBA" id="ARBA00048336"/>
    </source>
</evidence>
<evidence type="ECO:0000256" key="4">
    <source>
        <dbReference type="ARBA" id="ARBA00022801"/>
    </source>
</evidence>
<dbReference type="EC" id="3.1.3.16" evidence="2"/>